<dbReference type="Pfam" id="PF07282">
    <property type="entry name" value="Cas12f1-like_TNB"/>
    <property type="match status" value="1"/>
</dbReference>
<dbReference type="EMBL" id="JAGSMN010000336">
    <property type="protein sequence ID" value="MBR7674390.1"/>
    <property type="molecule type" value="Genomic_DNA"/>
</dbReference>
<dbReference type="AlphaFoldDB" id="A0A8T4ISG0"/>
<gene>
    <name evidence="11" type="ORF">KDA82_15455</name>
</gene>
<comment type="similarity">
    <text evidence="1">In the C-terminal section; belongs to the transposase 35 family.</text>
</comment>
<accession>A0A8T4ISG0</accession>
<feature type="region of interest" description="Disordered" evidence="7">
    <location>
        <begin position="226"/>
        <end position="254"/>
    </location>
</feature>
<keyword evidence="3" id="KW-0479">Metal-binding</keyword>
<keyword evidence="5" id="KW-0238">DNA-binding</keyword>
<evidence type="ECO:0000259" key="8">
    <source>
        <dbReference type="Pfam" id="PF01385"/>
    </source>
</evidence>
<keyword evidence="12" id="KW-1185">Reference proteome</keyword>
<evidence type="ECO:0000256" key="6">
    <source>
        <dbReference type="ARBA" id="ARBA00023172"/>
    </source>
</evidence>
<dbReference type="GO" id="GO:0003677">
    <property type="term" value="F:DNA binding"/>
    <property type="evidence" value="ECO:0007669"/>
    <property type="project" value="UniProtKB-KW"/>
</dbReference>
<reference evidence="11" key="1">
    <citation type="submission" date="2021-04" db="EMBL/GenBank/DDBJ databases">
        <title>Sequencing of actinobacteria type strains.</title>
        <authorList>
            <person name="Nguyen G.-S."/>
            <person name="Wentzel A."/>
        </authorList>
    </citation>
    <scope>NUCLEOTIDE SEQUENCE</scope>
    <source>
        <strain evidence="11">DSM 42095</strain>
    </source>
</reference>
<evidence type="ECO:0000256" key="1">
    <source>
        <dbReference type="ARBA" id="ARBA00008761"/>
    </source>
</evidence>
<evidence type="ECO:0000256" key="5">
    <source>
        <dbReference type="ARBA" id="ARBA00023125"/>
    </source>
</evidence>
<feature type="domain" description="Transposase putative helix-turn-helix" evidence="10">
    <location>
        <begin position="1"/>
        <end position="44"/>
    </location>
</feature>
<keyword evidence="6" id="KW-0233">DNA recombination</keyword>
<evidence type="ECO:0000259" key="10">
    <source>
        <dbReference type="Pfam" id="PF12323"/>
    </source>
</evidence>
<keyword evidence="4" id="KW-0862">Zinc</keyword>
<keyword evidence="2" id="KW-0815">Transposition</keyword>
<dbReference type="GO" id="GO:0006310">
    <property type="term" value="P:DNA recombination"/>
    <property type="evidence" value="ECO:0007669"/>
    <property type="project" value="UniProtKB-KW"/>
</dbReference>
<dbReference type="NCBIfam" id="TIGR01766">
    <property type="entry name" value="IS200/IS605 family accessory protein TnpB-like domain"/>
    <property type="match status" value="1"/>
</dbReference>
<proteinExistence type="inferred from homology"/>
<feature type="compositionally biased region" description="Basic residues" evidence="7">
    <location>
        <begin position="229"/>
        <end position="248"/>
    </location>
</feature>
<evidence type="ECO:0000256" key="7">
    <source>
        <dbReference type="SAM" id="MobiDB-lite"/>
    </source>
</evidence>
<dbReference type="Pfam" id="PF01385">
    <property type="entry name" value="OrfB_IS605"/>
    <property type="match status" value="1"/>
</dbReference>
<dbReference type="InterPro" id="IPR001959">
    <property type="entry name" value="Transposase"/>
</dbReference>
<dbReference type="InterPro" id="IPR010095">
    <property type="entry name" value="Cas12f1-like_TNB"/>
</dbReference>
<evidence type="ECO:0000256" key="2">
    <source>
        <dbReference type="ARBA" id="ARBA00022578"/>
    </source>
</evidence>
<dbReference type="GO" id="GO:0046872">
    <property type="term" value="F:metal ion binding"/>
    <property type="evidence" value="ECO:0007669"/>
    <property type="project" value="UniProtKB-KW"/>
</dbReference>
<organism evidence="11 12">
    <name type="scientific">Streptomyces daliensis</name>
    <dbReference type="NCBI Taxonomy" id="299421"/>
    <lineage>
        <taxon>Bacteria</taxon>
        <taxon>Bacillati</taxon>
        <taxon>Actinomycetota</taxon>
        <taxon>Actinomycetes</taxon>
        <taxon>Kitasatosporales</taxon>
        <taxon>Streptomycetaceae</taxon>
        <taxon>Streptomyces</taxon>
    </lineage>
</organism>
<comment type="caution">
    <text evidence="11">The sequence shown here is derived from an EMBL/GenBank/DDBJ whole genome shotgun (WGS) entry which is preliminary data.</text>
</comment>
<dbReference type="InterPro" id="IPR021027">
    <property type="entry name" value="Transposase_put_HTH"/>
</dbReference>
<feature type="domain" description="Probable transposase IS891/IS1136/IS1341" evidence="8">
    <location>
        <begin position="172"/>
        <end position="284"/>
    </location>
</feature>
<dbReference type="Pfam" id="PF12323">
    <property type="entry name" value="HTH_OrfB_IS605"/>
    <property type="match status" value="1"/>
</dbReference>
<name>A0A8T4ISG0_9ACTN</name>
<dbReference type="Proteomes" id="UP000675554">
    <property type="component" value="Unassembled WGS sequence"/>
</dbReference>
<dbReference type="GO" id="GO:0032196">
    <property type="term" value="P:transposition"/>
    <property type="evidence" value="ECO:0007669"/>
    <property type="project" value="UniProtKB-KW"/>
</dbReference>
<feature type="region of interest" description="Disordered" evidence="7">
    <location>
        <begin position="381"/>
        <end position="421"/>
    </location>
</feature>
<evidence type="ECO:0000259" key="9">
    <source>
        <dbReference type="Pfam" id="PF07282"/>
    </source>
</evidence>
<evidence type="ECO:0000256" key="4">
    <source>
        <dbReference type="ARBA" id="ARBA00022833"/>
    </source>
</evidence>
<evidence type="ECO:0000256" key="3">
    <source>
        <dbReference type="ARBA" id="ARBA00022723"/>
    </source>
</evidence>
<sequence length="421" mass="47133">MQLRYNYRAYPDAAQCRALARAFGCARVVWNDCLRDRREAHAAGLPYMTSAELSRLRITQAKRTEERAWLAEVSAVVLQQSLRDLDTAYKNFFDSLKGKRPGRKAGPPRYKSKKDTRQSIRLNANAFSLQENGRVYVAKVGDLKIRWSRRLPATPTSVTVTKDSAGRYFLSFVVETEPDILPQAEAEAGIDLGLSAFAVLSDGSRIASPRFLRRAEKKLKRLQRELSRKAKGSKNRAKARSKVARQHARVADRRRDWHHKASTQIIRENQAVYVEDLAVTGLARTRLAKSVHDAGWSAFTGMLEYKAAKHGRTFARVDRAFPSSQVCSACGVRDGPKPLHVREWMCGACGIVHERDHNAARNVLVEGRRIVAAGRAETPNACGAPVRRAHVPAQRREAGSPRKSRPTQTGIPGLQTREHVK</sequence>
<dbReference type="NCBIfam" id="NF040570">
    <property type="entry name" value="guided_TnpB"/>
    <property type="match status" value="1"/>
</dbReference>
<feature type="domain" description="Cas12f1-like TNB" evidence="9">
    <location>
        <begin position="296"/>
        <end position="363"/>
    </location>
</feature>
<protein>
    <submittedName>
        <fullName evidence="11">Transposase</fullName>
    </submittedName>
</protein>
<evidence type="ECO:0000313" key="11">
    <source>
        <dbReference type="EMBL" id="MBR7674390.1"/>
    </source>
</evidence>
<evidence type="ECO:0000313" key="12">
    <source>
        <dbReference type="Proteomes" id="UP000675554"/>
    </source>
</evidence>